<dbReference type="SMART" id="SM00674">
    <property type="entry name" value="CENPB"/>
    <property type="match status" value="1"/>
</dbReference>
<evidence type="ECO:0000259" key="4">
    <source>
        <dbReference type="PROSITE" id="PS51253"/>
    </source>
</evidence>
<dbReference type="InterPro" id="IPR003655">
    <property type="entry name" value="aKRAB"/>
</dbReference>
<reference evidence="5" key="2">
    <citation type="submission" date="2025-08" db="UniProtKB">
        <authorList>
            <consortium name="Ensembl"/>
        </authorList>
    </citation>
    <scope>IDENTIFICATION</scope>
</reference>
<dbReference type="InterPro" id="IPR009057">
    <property type="entry name" value="Homeodomain-like_sf"/>
</dbReference>
<dbReference type="InterPro" id="IPR018586">
    <property type="entry name" value="Brinker_DNA-bd"/>
</dbReference>
<dbReference type="HOGENOM" id="CLU_031292_1_0_1"/>
<dbReference type="InterPro" id="IPR006600">
    <property type="entry name" value="HTH_CenpB_DNA-bd_dom"/>
</dbReference>
<dbReference type="PROSITE" id="PS51253">
    <property type="entry name" value="HTH_CENPB"/>
    <property type="match status" value="1"/>
</dbReference>
<feature type="domain" description="KRAB-related" evidence="3">
    <location>
        <begin position="56"/>
        <end position="120"/>
    </location>
</feature>
<dbReference type="Gene3D" id="6.10.140.140">
    <property type="match status" value="1"/>
</dbReference>
<evidence type="ECO:0000313" key="5">
    <source>
        <dbReference type="Ensembl" id="ENSMLUP00000013501.2"/>
    </source>
</evidence>
<keyword evidence="1" id="KW-0238">DNA-binding</keyword>
<keyword evidence="6" id="KW-1185">Reference proteome</keyword>
<dbReference type="STRING" id="59463.ENSMLUP00000013501"/>
<dbReference type="SUPFAM" id="SSF46689">
    <property type="entry name" value="Homeodomain-like"/>
    <property type="match status" value="1"/>
</dbReference>
<dbReference type="SUPFAM" id="SSF109640">
    <property type="entry name" value="KRAB domain (Kruppel-associated box)"/>
    <property type="match status" value="1"/>
</dbReference>
<feature type="domain" description="KRAB" evidence="2">
    <location>
        <begin position="59"/>
        <end position="130"/>
    </location>
</feature>
<dbReference type="InterPro" id="IPR001909">
    <property type="entry name" value="KRAB"/>
</dbReference>
<dbReference type="EMBL" id="AAPE02054412">
    <property type="status" value="NOT_ANNOTATED_CDS"/>
    <property type="molecule type" value="Genomic_DNA"/>
</dbReference>
<dbReference type="GeneTree" id="ENSGT00440000039028"/>
<reference evidence="5" key="3">
    <citation type="submission" date="2025-09" db="UniProtKB">
        <authorList>
            <consortium name="Ensembl"/>
        </authorList>
    </citation>
    <scope>IDENTIFICATION</scope>
</reference>
<evidence type="ECO:0000259" key="3">
    <source>
        <dbReference type="PROSITE" id="PS50806"/>
    </source>
</evidence>
<dbReference type="Pfam" id="PF01352">
    <property type="entry name" value="KRAB"/>
    <property type="match status" value="1"/>
</dbReference>
<accession>G1PQW7</accession>
<name>G1PQW7_MYOLU</name>
<dbReference type="InParanoid" id="G1PQW7"/>
<dbReference type="GO" id="GO:0005654">
    <property type="term" value="C:nucleoplasm"/>
    <property type="evidence" value="ECO:0007669"/>
    <property type="project" value="Ensembl"/>
</dbReference>
<dbReference type="Gene3D" id="1.10.10.60">
    <property type="entry name" value="Homeodomain-like"/>
    <property type="match status" value="2"/>
</dbReference>
<sequence length="363" mass="41698">MPGFSERVLLADMESTAIPLNLTLKVEESEEQIQSPELEDGSTDMQKVRICSEGAWVPALFDEVAIYFSDEEWEVLTESQKALYREVMRMNYETVLSLEFPFPKPDMISRLDGEEEPQNADRWPLPGGSVAENEEADVKPPDWAGPMHTVSPFPPPQPLDGFGLRLPRDFPELPEWSEGYPFYMAMGFPGYDLSADDLAAKFQFSRGMRRSYDAGFKLMVVEFAESTNNCQAAKQFGVLEKNVRDWRKVKPQLQNAHAMRRAFRGPKNGRFALVDQRVAEYVRYMQAKGDPITREAMQLKALEIAQEMNIPEKGFKASLGWCRRMMRRYDLSLRHKVPVPQQLPEDLTEKLVTYQRSVLALRR</sequence>
<evidence type="ECO:0000259" key="2">
    <source>
        <dbReference type="PROSITE" id="PS50805"/>
    </source>
</evidence>
<dbReference type="CDD" id="cd07765">
    <property type="entry name" value="KRAB_A-box"/>
    <property type="match status" value="1"/>
</dbReference>
<dbReference type="OMA" id="WERRNNG"/>
<organism evidence="5 6">
    <name type="scientific">Myotis lucifugus</name>
    <name type="common">Little brown bat</name>
    <dbReference type="NCBI Taxonomy" id="59463"/>
    <lineage>
        <taxon>Eukaryota</taxon>
        <taxon>Metazoa</taxon>
        <taxon>Chordata</taxon>
        <taxon>Craniata</taxon>
        <taxon>Vertebrata</taxon>
        <taxon>Euteleostomi</taxon>
        <taxon>Mammalia</taxon>
        <taxon>Eutheria</taxon>
        <taxon>Laurasiatheria</taxon>
        <taxon>Chiroptera</taxon>
        <taxon>Yangochiroptera</taxon>
        <taxon>Vespertilionidae</taxon>
        <taxon>Myotis</taxon>
    </lineage>
</organism>
<dbReference type="GO" id="GO:0003677">
    <property type="term" value="F:DNA binding"/>
    <property type="evidence" value="ECO:0007669"/>
    <property type="project" value="UniProtKB-KW"/>
</dbReference>
<gene>
    <name evidence="5" type="primary">POGK</name>
</gene>
<evidence type="ECO:0000313" key="6">
    <source>
        <dbReference type="Proteomes" id="UP000001074"/>
    </source>
</evidence>
<dbReference type="Pfam" id="PF03221">
    <property type="entry name" value="HTH_Tnp_Tc5"/>
    <property type="match status" value="1"/>
</dbReference>
<reference evidence="5 6" key="1">
    <citation type="journal article" date="2011" name="Nature">
        <title>A high-resolution map of human evolutionary constraint using 29 mammals.</title>
        <authorList>
            <person name="Lindblad-Toh K."/>
            <person name="Garber M."/>
            <person name="Zuk O."/>
            <person name="Lin M.F."/>
            <person name="Parker B.J."/>
            <person name="Washietl S."/>
            <person name="Kheradpour P."/>
            <person name="Ernst J."/>
            <person name="Jordan G."/>
            <person name="Mauceli E."/>
            <person name="Ward L.D."/>
            <person name="Lowe C.B."/>
            <person name="Holloway A.K."/>
            <person name="Clamp M."/>
            <person name="Gnerre S."/>
            <person name="Alfoldi J."/>
            <person name="Beal K."/>
            <person name="Chang J."/>
            <person name="Clawson H."/>
            <person name="Cuff J."/>
            <person name="Di Palma F."/>
            <person name="Fitzgerald S."/>
            <person name="Flicek P."/>
            <person name="Guttman M."/>
            <person name="Hubisz M.J."/>
            <person name="Jaffe D.B."/>
            <person name="Jungreis I."/>
            <person name="Kent W.J."/>
            <person name="Kostka D."/>
            <person name="Lara M."/>
            <person name="Martins A.L."/>
            <person name="Massingham T."/>
            <person name="Moltke I."/>
            <person name="Raney B.J."/>
            <person name="Rasmussen M.D."/>
            <person name="Robinson J."/>
            <person name="Stark A."/>
            <person name="Vilella A.J."/>
            <person name="Wen J."/>
            <person name="Xie X."/>
            <person name="Zody M.C."/>
            <person name="Baldwin J."/>
            <person name="Bloom T."/>
            <person name="Chin C.W."/>
            <person name="Heiman D."/>
            <person name="Nicol R."/>
            <person name="Nusbaum C."/>
            <person name="Young S."/>
            <person name="Wilkinson J."/>
            <person name="Worley K.C."/>
            <person name="Kovar C.L."/>
            <person name="Muzny D.M."/>
            <person name="Gibbs R.A."/>
            <person name="Cree A."/>
            <person name="Dihn H.H."/>
            <person name="Fowler G."/>
            <person name="Jhangiani S."/>
            <person name="Joshi V."/>
            <person name="Lee S."/>
            <person name="Lewis L.R."/>
            <person name="Nazareth L.V."/>
            <person name="Okwuonu G."/>
            <person name="Santibanez J."/>
            <person name="Warren W.C."/>
            <person name="Mardis E.R."/>
            <person name="Weinstock G.M."/>
            <person name="Wilson R.K."/>
            <person name="Delehaunty K."/>
            <person name="Dooling D."/>
            <person name="Fronik C."/>
            <person name="Fulton L."/>
            <person name="Fulton B."/>
            <person name="Graves T."/>
            <person name="Minx P."/>
            <person name="Sodergren E."/>
            <person name="Birney E."/>
            <person name="Margulies E.H."/>
            <person name="Herrero J."/>
            <person name="Green E.D."/>
            <person name="Haussler D."/>
            <person name="Siepel A."/>
            <person name="Goldman N."/>
            <person name="Pollard K.S."/>
            <person name="Pedersen J.S."/>
            <person name="Lander E.S."/>
            <person name="Kellis M."/>
        </authorList>
    </citation>
    <scope>NUCLEOTIDE SEQUENCE [LARGE SCALE GENOMIC DNA]</scope>
</reference>
<dbReference type="PROSITE" id="PS50805">
    <property type="entry name" value="KRAB"/>
    <property type="match status" value="1"/>
</dbReference>
<evidence type="ECO:0000256" key="1">
    <source>
        <dbReference type="ARBA" id="ARBA00023125"/>
    </source>
</evidence>
<dbReference type="PANTHER" id="PTHR23232">
    <property type="entry name" value="KRAB DOMAIN C2H2 ZINC FINGER"/>
    <property type="match status" value="1"/>
</dbReference>
<dbReference type="InterPro" id="IPR036051">
    <property type="entry name" value="KRAB_dom_sf"/>
</dbReference>
<dbReference type="eggNOG" id="KOG3105">
    <property type="taxonomic scope" value="Eukaryota"/>
</dbReference>
<dbReference type="InterPro" id="IPR050169">
    <property type="entry name" value="Krueppel_C2H2_ZnF"/>
</dbReference>
<dbReference type="Proteomes" id="UP000001074">
    <property type="component" value="Unassembled WGS sequence"/>
</dbReference>
<proteinExistence type="predicted"/>
<dbReference type="Pfam" id="PF09607">
    <property type="entry name" value="BrkDBD"/>
    <property type="match status" value="1"/>
</dbReference>
<dbReference type="SMART" id="SM00349">
    <property type="entry name" value="KRAB"/>
    <property type="match status" value="1"/>
</dbReference>
<dbReference type="Ensembl" id="ENSMLUT00000014834.2">
    <property type="protein sequence ID" value="ENSMLUP00000013501.2"/>
    <property type="gene ID" value="ENSMLUG00000014832.2"/>
</dbReference>
<feature type="domain" description="HTH CENPB-type" evidence="4">
    <location>
        <begin position="262"/>
        <end position="335"/>
    </location>
</feature>
<dbReference type="PROSITE" id="PS50806">
    <property type="entry name" value="KRAB_RELATED"/>
    <property type="match status" value="1"/>
</dbReference>
<dbReference type="GO" id="GO:0006355">
    <property type="term" value="P:regulation of DNA-templated transcription"/>
    <property type="evidence" value="ECO:0007669"/>
    <property type="project" value="InterPro"/>
</dbReference>
<protein>
    <submittedName>
        <fullName evidence="5">Pogo transposable element derived with KRAB domain</fullName>
    </submittedName>
</protein>
<dbReference type="AlphaFoldDB" id="G1PQW7"/>
<dbReference type="PANTHER" id="PTHR23232:SF118">
    <property type="entry name" value="ZINC FINGER PROTEIN 746"/>
    <property type="match status" value="1"/>
</dbReference>